<feature type="repeat" description="WD" evidence="3">
    <location>
        <begin position="1185"/>
        <end position="1226"/>
    </location>
</feature>
<dbReference type="PROSITE" id="PS50082">
    <property type="entry name" value="WD_REPEATS_2"/>
    <property type="match status" value="7"/>
</dbReference>
<gene>
    <name evidence="6" type="ORF">RDB_LOCUS93654</name>
</gene>
<accession>A0A8H3CJA4</accession>
<feature type="repeat" description="WD" evidence="3">
    <location>
        <begin position="968"/>
        <end position="1011"/>
    </location>
</feature>
<evidence type="ECO:0000256" key="2">
    <source>
        <dbReference type="ARBA" id="ARBA00022737"/>
    </source>
</evidence>
<feature type="repeat" description="WD" evidence="3">
    <location>
        <begin position="1142"/>
        <end position="1183"/>
    </location>
</feature>
<dbReference type="SUPFAM" id="SSF50998">
    <property type="entry name" value="Quinoprotein alcohol dehydrogenase-like"/>
    <property type="match status" value="1"/>
</dbReference>
<proteinExistence type="predicted"/>
<dbReference type="InterPro" id="IPR020472">
    <property type="entry name" value="WD40_PAC1"/>
</dbReference>
<dbReference type="Gene3D" id="2.130.10.10">
    <property type="entry name" value="YVTN repeat-like/Quinoprotein amine dehydrogenase"/>
    <property type="match status" value="3"/>
</dbReference>
<dbReference type="InterPro" id="IPR019775">
    <property type="entry name" value="WD40_repeat_CS"/>
</dbReference>
<evidence type="ECO:0000313" key="7">
    <source>
        <dbReference type="Proteomes" id="UP000663853"/>
    </source>
</evidence>
<evidence type="ECO:0000256" key="1">
    <source>
        <dbReference type="ARBA" id="ARBA00022574"/>
    </source>
</evidence>
<dbReference type="InterPro" id="IPR015943">
    <property type="entry name" value="WD40/YVTN_repeat-like_dom_sf"/>
</dbReference>
<dbReference type="InterPro" id="IPR001680">
    <property type="entry name" value="WD40_rpt"/>
</dbReference>
<feature type="repeat" description="WD" evidence="3">
    <location>
        <begin position="1237"/>
        <end position="1271"/>
    </location>
</feature>
<dbReference type="InterPro" id="IPR011047">
    <property type="entry name" value="Quinoprotein_ADH-like_sf"/>
</dbReference>
<dbReference type="InterPro" id="IPR027417">
    <property type="entry name" value="P-loop_NTPase"/>
</dbReference>
<keyword evidence="2" id="KW-0677">Repeat</keyword>
<evidence type="ECO:0000256" key="4">
    <source>
        <dbReference type="SAM" id="MobiDB-lite"/>
    </source>
</evidence>
<dbReference type="CDD" id="cd00200">
    <property type="entry name" value="WD40"/>
    <property type="match status" value="1"/>
</dbReference>
<feature type="compositionally biased region" description="Polar residues" evidence="4">
    <location>
        <begin position="49"/>
        <end position="74"/>
    </location>
</feature>
<dbReference type="PROSITE" id="PS50837">
    <property type="entry name" value="NACHT"/>
    <property type="match status" value="1"/>
</dbReference>
<reference evidence="6" key="1">
    <citation type="submission" date="2021-01" db="EMBL/GenBank/DDBJ databases">
        <authorList>
            <person name="Kaushik A."/>
        </authorList>
    </citation>
    <scope>NUCLEOTIDE SEQUENCE</scope>
    <source>
        <strain evidence="6">AG6-10EEA</strain>
    </source>
</reference>
<dbReference type="PROSITE" id="PS50294">
    <property type="entry name" value="WD_REPEATS_REGION"/>
    <property type="match status" value="5"/>
</dbReference>
<feature type="compositionally biased region" description="Polar residues" evidence="4">
    <location>
        <begin position="127"/>
        <end position="137"/>
    </location>
</feature>
<dbReference type="SUPFAM" id="SSF52540">
    <property type="entry name" value="P-loop containing nucleoside triphosphate hydrolases"/>
    <property type="match status" value="1"/>
</dbReference>
<dbReference type="PRINTS" id="PR00320">
    <property type="entry name" value="GPROTEINBRPT"/>
</dbReference>
<dbReference type="InterPro" id="IPR056884">
    <property type="entry name" value="NPHP3-like_N"/>
</dbReference>
<dbReference type="Pfam" id="PF00400">
    <property type="entry name" value="WD40"/>
    <property type="match status" value="8"/>
</dbReference>
<feature type="repeat" description="WD" evidence="3">
    <location>
        <begin position="1013"/>
        <end position="1054"/>
    </location>
</feature>
<dbReference type="PANTHER" id="PTHR19848">
    <property type="entry name" value="WD40 REPEAT PROTEIN"/>
    <property type="match status" value="1"/>
</dbReference>
<dbReference type="InterPro" id="IPR036322">
    <property type="entry name" value="WD40_repeat_dom_sf"/>
</dbReference>
<evidence type="ECO:0000313" key="6">
    <source>
        <dbReference type="EMBL" id="CAE6484477.1"/>
    </source>
</evidence>
<dbReference type="Proteomes" id="UP000663853">
    <property type="component" value="Unassembled WGS sequence"/>
</dbReference>
<feature type="region of interest" description="Disordered" evidence="4">
    <location>
        <begin position="127"/>
        <end position="152"/>
    </location>
</feature>
<dbReference type="SMART" id="SM00320">
    <property type="entry name" value="WD40"/>
    <property type="match status" value="11"/>
</dbReference>
<name>A0A8H3CJA4_9AGAM</name>
<dbReference type="Gene3D" id="3.40.50.300">
    <property type="entry name" value="P-loop containing nucleotide triphosphate hydrolases"/>
    <property type="match status" value="1"/>
</dbReference>
<dbReference type="EMBL" id="CAJMXA010002615">
    <property type="protein sequence ID" value="CAE6484477.1"/>
    <property type="molecule type" value="Genomic_DNA"/>
</dbReference>
<feature type="region of interest" description="Disordered" evidence="4">
    <location>
        <begin position="1"/>
        <end position="74"/>
    </location>
</feature>
<protein>
    <recommendedName>
        <fullName evidence="5">NACHT domain-containing protein</fullName>
    </recommendedName>
</protein>
<organism evidence="6 7">
    <name type="scientific">Rhizoctonia solani</name>
    <dbReference type="NCBI Taxonomy" id="456999"/>
    <lineage>
        <taxon>Eukaryota</taxon>
        <taxon>Fungi</taxon>
        <taxon>Dikarya</taxon>
        <taxon>Basidiomycota</taxon>
        <taxon>Agaricomycotina</taxon>
        <taxon>Agaricomycetes</taxon>
        <taxon>Cantharellales</taxon>
        <taxon>Ceratobasidiaceae</taxon>
        <taxon>Rhizoctonia</taxon>
    </lineage>
</organism>
<dbReference type="PANTHER" id="PTHR19848:SF8">
    <property type="entry name" value="F-BOX AND WD REPEAT DOMAIN CONTAINING 7"/>
    <property type="match status" value="1"/>
</dbReference>
<dbReference type="SUPFAM" id="SSF50978">
    <property type="entry name" value="WD40 repeat-like"/>
    <property type="match status" value="1"/>
</dbReference>
<comment type="caution">
    <text evidence="6">The sequence shown here is derived from an EMBL/GenBank/DDBJ whole genome shotgun (WGS) entry which is preliminary data.</text>
</comment>
<feature type="repeat" description="WD" evidence="3">
    <location>
        <begin position="1056"/>
        <end position="1097"/>
    </location>
</feature>
<evidence type="ECO:0000259" key="5">
    <source>
        <dbReference type="PROSITE" id="PS50837"/>
    </source>
</evidence>
<dbReference type="PROSITE" id="PS00678">
    <property type="entry name" value="WD_REPEATS_1"/>
    <property type="match status" value="1"/>
</dbReference>
<evidence type="ECO:0000256" key="3">
    <source>
        <dbReference type="PROSITE-ProRule" id="PRU00221"/>
    </source>
</evidence>
<dbReference type="Pfam" id="PF24883">
    <property type="entry name" value="NPHP3_N"/>
    <property type="match status" value="1"/>
</dbReference>
<feature type="repeat" description="WD" evidence="3">
    <location>
        <begin position="1099"/>
        <end position="1140"/>
    </location>
</feature>
<feature type="domain" description="NACHT" evidence="5">
    <location>
        <begin position="393"/>
        <end position="538"/>
    </location>
</feature>
<keyword evidence="1 3" id="KW-0853">WD repeat</keyword>
<dbReference type="InterPro" id="IPR007111">
    <property type="entry name" value="NACHT_NTPase"/>
</dbReference>
<sequence length="1486" mass="162627">MSSPPGTPKPIKRLQFFKEPFDRSRSWSQSKSPSHNSQPLPQLDPRASPSVTGSNEGTGLITNPNAGVSPIDTTETNTHVVGSLYAGPSERASTVPGIPMIMEPIDGGSGATQPVSGQLEEVISRGGTTTDDISLNPTPAEARSTASSMPMTAEHTETAPDLRLLSLKPEHLSPIGNASRPATPVSTVALARNQKNRNIAWNGLWGSLQILRNMSRIFPPLGSAIESLLLCLDGLEIAVQNRQDYEDLATELTTLSESLKQHVNGSSSVLLSDSATSVAMAIEREVMKIQDRLGRVLGPGLREASTEEEALVRHYQQIQGHFRLLQANASMSTRNIVDEQLVNTRLEGLNPAKGAAYDSGLSTVISRRSCTEGTRTEVLAGLDCWLGDPSSSSAYWMNGMAGTGKTTIASTFCEQVEKRKLLAASFFCTRSSAECRTVTRIVPTIAYQLARYSIPYQSALCKILGQSPDMGSNNISRQFEQLLKEPLQQVKDAMPEHLVVVIDALDECDDRDGVELILDMLFRHASQVPLKFLITSRPEPEIYDKMIHSKSREVIHLHEIEKSLVQADIELYLNEELAFMPPSPAEIEQLVERSGTLFIYAATLVRYIRSRKADPQKRLQSILSVTPQATKKNTQIDALYMAVLKSALSDYEMEAGETKDIWAVLRTVLSAQEPISIETVATLAGTYDPKRVEYVLHSLRSVLHQSEGTGLVSTLHASFPDFMFSNERAGSYYCDIIEHSRLLAQRCFLVMKEQLRFNICDLATSFVPNEKVEDLKARTKKNISPTLAYACRYWASHLAPAPRLDILQTMLDEFLSYQLLFWVEVLSLHQELIMGVESLLKAKHWLTHTRYTLSDLVLSVEDARNFVTGYAASPASRSTPHIYISSLPLCPQSSWVYKHYSKRMEGLLELKGNLVQNRETAALAIWDVGSSINSVAYSPDGSRVVVGNTAHEVTVRSAYDGTVLIGPLRDHAANVESVTFSPDGKYLASSSGPYDLTIRVWDTIKGAPVADAFEGHTRIVRSISFSTDGARIVSGSFDRTIRVWNTYDGKLLVGPLEGHTASIYSVAFSPNGDLVASGSEDKTIKLWDAYDGTSIAPTFIGHTEMVASIAFVPDGTRLVSGSSDRTIRIWSVLDGSCVASLFNEHSSPINSLAVSPDGTKVAFGGSDRTVRVWKIDDGTPISGPFVGHTSWVNSVAYSPDGTQIISGSVDKTIRVWNVRDNKFSPTSFPPPKTTLGIQSVVFSTGVTHFTSSDADGVVRVWDVSDGSFTTCPVKARFFPSPLSDLSPDNSYIASFSEDGEVRILNTTNGSVVAGPFGFDRKVLSTARFSHNSKAFIMGCEDGTIKVCTLSDQQQAPVGSFRGHSGMIKSFSESADCSLIVSYSDRDNAFRVWSLLTPALELPCCVNPSLTTASGPDYSVLYEGWHITNDGWVTNAAGHLLFWVPGNIAFAWWSPYATLVITESGTLQVPKQKPLIGDQWTRCYLPE</sequence>